<proteinExistence type="predicted"/>
<dbReference type="OrthoDB" id="1119476at2"/>
<dbReference type="AlphaFoldDB" id="A0A5C7ARU9"/>
<name>A0A5C7ARU9_9FLAO</name>
<keyword evidence="1" id="KW-0732">Signal</keyword>
<feature type="signal peptide" evidence="1">
    <location>
        <begin position="1"/>
        <end position="20"/>
    </location>
</feature>
<dbReference type="Proteomes" id="UP000321734">
    <property type="component" value="Unassembled WGS sequence"/>
</dbReference>
<dbReference type="PROSITE" id="PS51257">
    <property type="entry name" value="PROKAR_LIPOPROTEIN"/>
    <property type="match status" value="1"/>
</dbReference>
<organism evidence="2 3">
    <name type="scientific">Gelidibacter salicanalis</name>
    <dbReference type="NCBI Taxonomy" id="291193"/>
    <lineage>
        <taxon>Bacteria</taxon>
        <taxon>Pseudomonadati</taxon>
        <taxon>Bacteroidota</taxon>
        <taxon>Flavobacteriia</taxon>
        <taxon>Flavobacteriales</taxon>
        <taxon>Flavobacteriaceae</taxon>
        <taxon>Gelidibacter</taxon>
    </lineage>
</organism>
<comment type="caution">
    <text evidence="2">The sequence shown here is derived from an EMBL/GenBank/DDBJ whole genome shotgun (WGS) entry which is preliminary data.</text>
</comment>
<reference evidence="2 3" key="1">
    <citation type="submission" date="2019-08" db="EMBL/GenBank/DDBJ databases">
        <title>Genome sequence of Gelidibacter salicanalis IC162T.</title>
        <authorList>
            <person name="Bowman J.P."/>
        </authorList>
    </citation>
    <scope>NUCLEOTIDE SEQUENCE [LARGE SCALE GENOMIC DNA]</scope>
    <source>
        <strain evidence="2 3">IC162</strain>
    </source>
</reference>
<evidence type="ECO:0000313" key="2">
    <source>
        <dbReference type="EMBL" id="TXE10754.1"/>
    </source>
</evidence>
<evidence type="ECO:0000256" key="1">
    <source>
        <dbReference type="SAM" id="SignalP"/>
    </source>
</evidence>
<evidence type="ECO:0000313" key="3">
    <source>
        <dbReference type="Proteomes" id="UP000321734"/>
    </source>
</evidence>
<protein>
    <submittedName>
        <fullName evidence="2">Uncharacterized protein</fullName>
    </submittedName>
</protein>
<feature type="chain" id="PRO_5022793237" evidence="1">
    <location>
        <begin position="21"/>
        <end position="148"/>
    </location>
</feature>
<accession>A0A5C7ARU9</accession>
<dbReference type="EMBL" id="VORX01000001">
    <property type="protein sequence ID" value="TXE10754.1"/>
    <property type="molecule type" value="Genomic_DNA"/>
</dbReference>
<sequence length="148" mass="17030">MKKLNLALILLVVFFQSCNSDDCGDCFTPPENFRFELVDKSSRENVFSNGTFNQNQIKITNMLNNSPAEFKFISENEINLIQINGIGFQTETIRLQIDLGNTPVFNFYVDAERKKEDCCSFTEFKDINITNSDFELDPQTGVYRILVE</sequence>
<dbReference type="RefSeq" id="WP_146889343.1">
    <property type="nucleotide sequence ID" value="NZ_VORX01000001.1"/>
</dbReference>
<keyword evidence="3" id="KW-1185">Reference proteome</keyword>
<gene>
    <name evidence="2" type="ORF">ES711_02270</name>
</gene>